<evidence type="ECO:0000256" key="2">
    <source>
        <dbReference type="ARBA" id="ARBA00022801"/>
    </source>
</evidence>
<evidence type="ECO:0000256" key="1">
    <source>
        <dbReference type="ARBA" id="ARBA00001946"/>
    </source>
</evidence>
<dbReference type="PROSITE" id="PS51462">
    <property type="entry name" value="NUDIX"/>
    <property type="match status" value="1"/>
</dbReference>
<gene>
    <name evidence="4" type="ORF">JGB26_21750</name>
</gene>
<keyword evidence="5" id="KW-1185">Reference proteome</keyword>
<keyword evidence="2" id="KW-0378">Hydrolase</keyword>
<comment type="cofactor">
    <cofactor evidence="1">
        <name>Mg(2+)</name>
        <dbReference type="ChEBI" id="CHEBI:18420"/>
    </cofactor>
</comment>
<dbReference type="InterPro" id="IPR000086">
    <property type="entry name" value="NUDIX_hydrolase_dom"/>
</dbReference>
<reference evidence="4 5" key="1">
    <citation type="submission" date="2020-12" db="EMBL/GenBank/DDBJ databases">
        <title>Streptomyces typhae sp. nov., a novel endophytic actinomycete isolated from the root of cattail pollen (Typha angustifolia L.).</title>
        <authorList>
            <person name="Peng C."/>
            <person name="Liu C."/>
        </authorList>
    </citation>
    <scope>NUCLEOTIDE SEQUENCE [LARGE SCALE GENOMIC DNA]</scope>
    <source>
        <strain evidence="4 5">JCM 4753</strain>
    </source>
</reference>
<dbReference type="Gene3D" id="3.90.79.10">
    <property type="entry name" value="Nucleoside Triphosphate Pyrophosphohydrolase"/>
    <property type="match status" value="1"/>
</dbReference>
<organism evidence="4 5">
    <name type="scientific">Streptomyces flavofungini</name>
    <dbReference type="NCBI Taxonomy" id="68200"/>
    <lineage>
        <taxon>Bacteria</taxon>
        <taxon>Bacillati</taxon>
        <taxon>Actinomycetota</taxon>
        <taxon>Actinomycetes</taxon>
        <taxon>Kitasatosporales</taxon>
        <taxon>Streptomycetaceae</taxon>
        <taxon>Streptomyces</taxon>
    </lineage>
</organism>
<dbReference type="InterPro" id="IPR015797">
    <property type="entry name" value="NUDIX_hydrolase-like_dom_sf"/>
</dbReference>
<evidence type="ECO:0000313" key="4">
    <source>
        <dbReference type="EMBL" id="MBJ3809712.1"/>
    </source>
</evidence>
<dbReference type="PANTHER" id="PTHR43046">
    <property type="entry name" value="GDP-MANNOSE MANNOSYL HYDROLASE"/>
    <property type="match status" value="1"/>
</dbReference>
<evidence type="ECO:0000313" key="5">
    <source>
        <dbReference type="Proteomes" id="UP000634780"/>
    </source>
</evidence>
<dbReference type="Proteomes" id="UP000634780">
    <property type="component" value="Unassembled WGS sequence"/>
</dbReference>
<name>A0ABS0X937_9ACTN</name>
<evidence type="ECO:0000259" key="3">
    <source>
        <dbReference type="PROSITE" id="PS51462"/>
    </source>
</evidence>
<sequence>MLLLQRSDGRVLTVRHRMSSTHSPGLLTVVGGHLEEGEFAQQAALRELVAGTGAQVAPADAEFCQLVHYLDRAGERSMGVAFTARRWQGEPRNTEPDKHTGLVWVQPGNAPSDCHPYTRTVLANFASGTTLYEEITAPDEAVAAPATERGGAA</sequence>
<feature type="domain" description="Nudix hydrolase" evidence="3">
    <location>
        <begin position="1"/>
        <end position="127"/>
    </location>
</feature>
<accession>A0ABS0X937</accession>
<comment type="caution">
    <text evidence="4">The sequence shown here is derived from an EMBL/GenBank/DDBJ whole genome shotgun (WGS) entry which is preliminary data.</text>
</comment>
<dbReference type="EMBL" id="JAEKOZ010000013">
    <property type="protein sequence ID" value="MBJ3809712.1"/>
    <property type="molecule type" value="Genomic_DNA"/>
</dbReference>
<proteinExistence type="predicted"/>
<dbReference type="Pfam" id="PF00293">
    <property type="entry name" value="NUDIX"/>
    <property type="match status" value="1"/>
</dbReference>
<dbReference type="SUPFAM" id="SSF55811">
    <property type="entry name" value="Nudix"/>
    <property type="match status" value="1"/>
</dbReference>
<dbReference type="PANTHER" id="PTHR43046:SF14">
    <property type="entry name" value="MUTT_NUDIX FAMILY PROTEIN"/>
    <property type="match status" value="1"/>
</dbReference>
<protein>
    <submittedName>
        <fullName evidence="4">NUDIX domain-containing protein</fullName>
    </submittedName>
</protein>